<dbReference type="PROSITE" id="PS51257">
    <property type="entry name" value="PROKAR_LIPOPROTEIN"/>
    <property type="match status" value="1"/>
</dbReference>
<reference evidence="1 2" key="1">
    <citation type="submission" date="2018-11" db="EMBL/GenBank/DDBJ databases">
        <title>Proposal to divide the Flavobacteriaceae and reorganize its genera based on Amino Acid Identity values calculated from whole genome sequences.</title>
        <authorList>
            <person name="Nicholson A.C."/>
            <person name="Gulvik C.A."/>
            <person name="Whitney A.M."/>
            <person name="Humrighouse B.W."/>
            <person name="Bell M."/>
            <person name="Holmes B."/>
            <person name="Steigerwalt A.G."/>
            <person name="Villarma A."/>
            <person name="Sheth M."/>
            <person name="Batra D."/>
            <person name="Pryor J."/>
            <person name="Bernardet J.-F."/>
            <person name="Hugo C."/>
            <person name="Kampfer P."/>
            <person name="Newman J."/>
            <person name="McQuiston J.R."/>
        </authorList>
    </citation>
    <scope>NUCLEOTIDE SEQUENCE [LARGE SCALE GENOMIC DNA]</scope>
    <source>
        <strain evidence="1 2">H5559</strain>
    </source>
</reference>
<evidence type="ECO:0000313" key="2">
    <source>
        <dbReference type="Proteomes" id="UP000269015"/>
    </source>
</evidence>
<proteinExistence type="predicted"/>
<gene>
    <name evidence="1" type="ORF">EG352_17805</name>
</gene>
<sequence length="179" mass="20062">MKKILPFMLLAGIGFLSYSCDNKDDVVVQQNANFQMKDITGTFTGANNADFTISQGLGLKSTDGLLVYRNINSNSNNSAIWQQIPKTYFLSTGRELDYNFIFNKDNVDITTKANFDQNTMTSAERQTYLTNQTFRIIIVPANTGTSNKSVKSPVDYSDYNAVVKYYNLNDSNVPSVRVN</sequence>
<organism evidence="1 2">
    <name type="scientific">Chryseobacterium indologenes</name>
    <name type="common">Flavobacterium indologenes</name>
    <dbReference type="NCBI Taxonomy" id="253"/>
    <lineage>
        <taxon>Bacteria</taxon>
        <taxon>Pseudomonadati</taxon>
        <taxon>Bacteroidota</taxon>
        <taxon>Flavobacteriia</taxon>
        <taxon>Flavobacteriales</taxon>
        <taxon>Weeksellaceae</taxon>
        <taxon>Chryseobacterium group</taxon>
        <taxon>Chryseobacterium</taxon>
    </lineage>
</organism>
<evidence type="ECO:0000313" key="1">
    <source>
        <dbReference type="EMBL" id="AZB19496.1"/>
    </source>
</evidence>
<dbReference type="RefSeq" id="WP_061084630.1">
    <property type="nucleotide sequence ID" value="NZ_CP033930.1"/>
</dbReference>
<dbReference type="AlphaFoldDB" id="A0AAD1DWG3"/>
<name>A0AAD1DWG3_CHRID</name>
<dbReference type="EMBL" id="CP033930">
    <property type="protein sequence ID" value="AZB19496.1"/>
    <property type="molecule type" value="Genomic_DNA"/>
</dbReference>
<protein>
    <submittedName>
        <fullName evidence="1">Uncharacterized protein</fullName>
    </submittedName>
</protein>
<dbReference type="Proteomes" id="UP000269015">
    <property type="component" value="Chromosome"/>
</dbReference>
<accession>A0AAD1DWG3</accession>